<evidence type="ECO:0000256" key="1">
    <source>
        <dbReference type="SAM" id="SignalP"/>
    </source>
</evidence>
<dbReference type="Gene3D" id="2.60.40.1080">
    <property type="match status" value="1"/>
</dbReference>
<accession>A0A923H7T6</accession>
<dbReference type="SUPFAM" id="SSF49785">
    <property type="entry name" value="Galactose-binding domain-like"/>
    <property type="match status" value="1"/>
</dbReference>
<dbReference type="PROSITE" id="PS51257">
    <property type="entry name" value="PROKAR_LIPOPROTEIN"/>
    <property type="match status" value="1"/>
</dbReference>
<name>A0A923H7T6_9FLAO</name>
<keyword evidence="3" id="KW-1185">Reference proteome</keyword>
<dbReference type="EMBL" id="JACNMF010000001">
    <property type="protein sequence ID" value="MBC3757413.1"/>
    <property type="molecule type" value="Genomic_DNA"/>
</dbReference>
<feature type="signal peptide" evidence="1">
    <location>
        <begin position="1"/>
        <end position="22"/>
    </location>
</feature>
<evidence type="ECO:0000313" key="2">
    <source>
        <dbReference type="EMBL" id="MBC3757413.1"/>
    </source>
</evidence>
<protein>
    <submittedName>
        <fullName evidence="2">Carbohydrate-binding protein</fullName>
    </submittedName>
</protein>
<sequence length="481" mass="51796">MKKIIFKYHILFSVLGLICVVASCERGFSDDIDFATFPSNGDIFTDVPVSLNDSVFISFDPATGANINGFDVDNNEAYEGTTSIRIDVPTPTNPDGGYIGGIFKDRGEGRDLTGYDALTFWAKGSTTASVATFGFGTDFLDNKYAVNLNDVELSTTWSKIIIPIPDPSKLVQEKGMFLFSANTNSTNGAGFTFWIDELKFEKLGTVAQPRPAILGGQDQTAQANVDSSVPIIGLSQTFNVLNVEGKGRDVTVVASPSYFDFETSNPFVASVNDRGLVTIVGEGNIDPNTGQPDNKATITAKLGDVQAAGSLTVEAVDLNVLSIFSDVFANVPVDNYNGFYIDGFQTTLGGAVEENGTNIIDYTMLNFVAIEFYGRDGSGVVPLDATEMTHMHIDVRVNETVEASDFFRIELFNNFTLGSSVSGAYTIPGTDLLSNEWVQFDIPLSNFVGLSAQDALGAIIFVSDATIANVSLDNIYFYAEN</sequence>
<dbReference type="AlphaFoldDB" id="A0A923H7T6"/>
<reference evidence="2" key="1">
    <citation type="submission" date="2020-08" db="EMBL/GenBank/DDBJ databases">
        <title>Hyunsoonleella sp. strain SJ7 genome sequencing and assembly.</title>
        <authorList>
            <person name="Kim I."/>
        </authorList>
    </citation>
    <scope>NUCLEOTIDE SEQUENCE</scope>
    <source>
        <strain evidence="2">SJ7</strain>
    </source>
</reference>
<feature type="chain" id="PRO_5037472727" evidence="1">
    <location>
        <begin position="23"/>
        <end position="481"/>
    </location>
</feature>
<dbReference type="Gene3D" id="2.60.120.430">
    <property type="entry name" value="Galactose-binding lectin"/>
    <property type="match status" value="2"/>
</dbReference>
<organism evidence="2 3">
    <name type="scientific">Hyunsoonleella aquatilis</name>
    <dbReference type="NCBI Taxonomy" id="2762758"/>
    <lineage>
        <taxon>Bacteria</taxon>
        <taxon>Pseudomonadati</taxon>
        <taxon>Bacteroidota</taxon>
        <taxon>Flavobacteriia</taxon>
        <taxon>Flavobacteriales</taxon>
        <taxon>Flavobacteriaceae</taxon>
    </lineage>
</organism>
<dbReference type="Proteomes" id="UP000656244">
    <property type="component" value="Unassembled WGS sequence"/>
</dbReference>
<keyword evidence="1" id="KW-0732">Signal</keyword>
<gene>
    <name evidence="2" type="ORF">H7U19_03280</name>
</gene>
<proteinExistence type="predicted"/>
<evidence type="ECO:0000313" key="3">
    <source>
        <dbReference type="Proteomes" id="UP000656244"/>
    </source>
</evidence>
<dbReference type="InterPro" id="IPR008979">
    <property type="entry name" value="Galactose-bd-like_sf"/>
</dbReference>
<dbReference type="RefSeq" id="WP_186558739.1">
    <property type="nucleotide sequence ID" value="NZ_JACNMF010000001.1"/>
</dbReference>
<comment type="caution">
    <text evidence="2">The sequence shown here is derived from an EMBL/GenBank/DDBJ whole genome shotgun (WGS) entry which is preliminary data.</text>
</comment>